<evidence type="ECO:0000256" key="3">
    <source>
        <dbReference type="ARBA" id="ARBA00022664"/>
    </source>
</evidence>
<dbReference type="Pfam" id="PF18101">
    <property type="entry name" value="Pan3_CK"/>
    <property type="match status" value="1"/>
</dbReference>
<name>A0A7S3LX19_9EUKA</name>
<dbReference type="InterPro" id="IPR041332">
    <property type="entry name" value="Pan3_CK"/>
</dbReference>
<dbReference type="GO" id="GO:0005524">
    <property type="term" value="F:ATP binding"/>
    <property type="evidence" value="ECO:0007669"/>
    <property type="project" value="UniProtKB-KW"/>
</dbReference>
<dbReference type="Gene3D" id="1.10.510.10">
    <property type="entry name" value="Transferase(Phosphotransferase) domain 1"/>
    <property type="match status" value="1"/>
</dbReference>
<keyword evidence="2" id="KW-0963">Cytoplasm</keyword>
<evidence type="ECO:0000256" key="2">
    <source>
        <dbReference type="ARBA" id="ARBA00022490"/>
    </source>
</evidence>
<evidence type="ECO:0000256" key="1">
    <source>
        <dbReference type="ARBA" id="ARBA00004496"/>
    </source>
</evidence>
<dbReference type="PANTHER" id="PTHR12272">
    <property type="entry name" value="DEADENYLATION COMPLEX SUBUNIT PAN3"/>
    <property type="match status" value="1"/>
</dbReference>
<dbReference type="GO" id="GO:0008143">
    <property type="term" value="F:poly(A) binding"/>
    <property type="evidence" value="ECO:0007669"/>
    <property type="project" value="TreeGrafter"/>
</dbReference>
<evidence type="ECO:0000313" key="9">
    <source>
        <dbReference type="EMBL" id="CAE0269379.1"/>
    </source>
</evidence>
<dbReference type="GO" id="GO:0031251">
    <property type="term" value="C:PAN complex"/>
    <property type="evidence" value="ECO:0007669"/>
    <property type="project" value="InterPro"/>
</dbReference>
<organism evidence="9">
    <name type="scientific">Palpitomonas bilix</name>
    <dbReference type="NCBI Taxonomy" id="652834"/>
    <lineage>
        <taxon>Eukaryota</taxon>
        <taxon>Eukaryota incertae sedis</taxon>
    </lineage>
</organism>
<evidence type="ECO:0000256" key="4">
    <source>
        <dbReference type="ARBA" id="ARBA00022741"/>
    </source>
</evidence>
<dbReference type="PANTHER" id="PTHR12272:SF11">
    <property type="entry name" value="PAN2-PAN3 DEADENYLATION COMPLEX SUBUNIT PAN3"/>
    <property type="match status" value="1"/>
</dbReference>
<dbReference type="GO" id="GO:0006397">
    <property type="term" value="P:mRNA processing"/>
    <property type="evidence" value="ECO:0007669"/>
    <property type="project" value="UniProtKB-KW"/>
</dbReference>
<reference evidence="9" key="1">
    <citation type="submission" date="2021-01" db="EMBL/GenBank/DDBJ databases">
        <authorList>
            <person name="Corre E."/>
            <person name="Pelletier E."/>
            <person name="Niang G."/>
            <person name="Scheremetjew M."/>
            <person name="Finn R."/>
            <person name="Kale V."/>
            <person name="Holt S."/>
            <person name="Cochrane G."/>
            <person name="Meng A."/>
            <person name="Brown T."/>
            <person name="Cohen L."/>
        </authorList>
    </citation>
    <scope>NUCLEOTIDE SEQUENCE</scope>
    <source>
        <strain evidence="9">NIES-2562</strain>
    </source>
</reference>
<gene>
    <name evidence="9" type="ORF">PBIL07802_LOCUS31732</name>
</gene>
<sequence length="640" mass="69641">MSAQQQSRGRGGYKAKGGRRWTEGGGRRGGGAAGGEDGVASVARGRDDVVARNAGAAAAALASMSGSGAVQHFSPVGNDPFMNPGIMRMPAEVVGGTMPTAMGGNMGLYSVPLLSSPPSAQTLFLGEGHGVPPPKLTTAVYDLPDSVYSTFKMMAREEYSTLDDDERRAQGIPVSVRSFHSLLPLDNSEREARNSLFGFHHCIYKATRAADGSAVAMRRVFNVNSSVLPTAKAAVDAWEKVEHAGVLCPKEVFYSQDDFVEPSYDPSVRPKPSPSLMFVYDYHPMAETIGEKHFSFSHSPPGTVPEGLIWSYLVQLCTAVRVIHSAGLAARCIDSSKVLVTTQNRLRISSVGIADALHPDNQRQSKQEHQYADIAAIGRLGVCIACSSDSADPSMPGWMDAMSQQYSADLKNFLFFLLNPQGLKGFPKPSGPYLTIYDVLHFLMPRIVGEVDSLYRHSDLLLTHMRRQMDNGRLFRILSKLMYVHDRTSSADESWADGEKYILRLYLDHLFHQVDSEGSPVIDLGFVIMSLNKLDAGNEEKVLLASRDKATLLAVSYRELKGFAEAAFFKLLEGGADEEEASFAPQGHSMSGMIHPSPPMMPSVPPPHALSGMHQQPGGHSQMFVRAISQPLPPQMAWRN</sequence>
<proteinExistence type="predicted"/>
<evidence type="ECO:0000256" key="7">
    <source>
        <dbReference type="SAM" id="MobiDB-lite"/>
    </source>
</evidence>
<dbReference type="SUPFAM" id="SSF56112">
    <property type="entry name" value="Protein kinase-like (PK-like)"/>
    <property type="match status" value="1"/>
</dbReference>
<dbReference type="GO" id="GO:0000932">
    <property type="term" value="C:P-body"/>
    <property type="evidence" value="ECO:0007669"/>
    <property type="project" value="TreeGrafter"/>
</dbReference>
<evidence type="ECO:0000256" key="6">
    <source>
        <dbReference type="ARBA" id="ARBA00023054"/>
    </source>
</evidence>
<feature type="domain" description="Pan3 C-terminal knob" evidence="8">
    <location>
        <begin position="437"/>
        <end position="571"/>
    </location>
</feature>
<feature type="compositionally biased region" description="Gly residues" evidence="7">
    <location>
        <begin position="27"/>
        <end position="37"/>
    </location>
</feature>
<evidence type="ECO:0000259" key="8">
    <source>
        <dbReference type="Pfam" id="PF18101"/>
    </source>
</evidence>
<dbReference type="InterPro" id="IPR011009">
    <property type="entry name" value="Kinase-like_dom_sf"/>
</dbReference>
<feature type="region of interest" description="Disordered" evidence="7">
    <location>
        <begin position="1"/>
        <end position="41"/>
    </location>
</feature>
<dbReference type="GO" id="GO:0000289">
    <property type="term" value="P:nuclear-transcribed mRNA poly(A) tail shortening"/>
    <property type="evidence" value="ECO:0007669"/>
    <property type="project" value="InterPro"/>
</dbReference>
<keyword evidence="6" id="KW-0175">Coiled coil</keyword>
<keyword evidence="4" id="KW-0547">Nucleotide-binding</keyword>
<protein>
    <recommendedName>
        <fullName evidence="8">Pan3 C-terminal knob domain-containing protein</fullName>
    </recommendedName>
</protein>
<keyword evidence="5" id="KW-0067">ATP-binding</keyword>
<accession>A0A7S3LX19</accession>
<dbReference type="InterPro" id="IPR030844">
    <property type="entry name" value="PAN3"/>
</dbReference>
<evidence type="ECO:0000256" key="5">
    <source>
        <dbReference type="ARBA" id="ARBA00022840"/>
    </source>
</evidence>
<comment type="subcellular location">
    <subcellularLocation>
        <location evidence="1">Cytoplasm</location>
    </subcellularLocation>
</comment>
<dbReference type="EMBL" id="HBIB01048231">
    <property type="protein sequence ID" value="CAE0269379.1"/>
    <property type="molecule type" value="Transcribed_RNA"/>
</dbReference>
<dbReference type="AlphaFoldDB" id="A0A7S3LX19"/>
<dbReference type="Gene3D" id="1.10.287.3700">
    <property type="match status" value="1"/>
</dbReference>
<keyword evidence="3" id="KW-0507">mRNA processing</keyword>
<dbReference type="Gene3D" id="1.20.5.5160">
    <property type="match status" value="1"/>
</dbReference>